<dbReference type="PANTHER" id="PTHR30006">
    <property type="entry name" value="THIAMINE-BINDING PERIPLASMIC PROTEIN-RELATED"/>
    <property type="match status" value="1"/>
</dbReference>
<dbReference type="PANTHER" id="PTHR30006:SF24">
    <property type="entry name" value="SLL0237 PROTEIN"/>
    <property type="match status" value="1"/>
</dbReference>
<dbReference type="SUPFAM" id="SSF53850">
    <property type="entry name" value="Periplasmic binding protein-like II"/>
    <property type="match status" value="1"/>
</dbReference>
<dbReference type="Proteomes" id="UP001575105">
    <property type="component" value="Unassembled WGS sequence"/>
</dbReference>
<keyword evidence="3" id="KW-1185">Reference proteome</keyword>
<evidence type="ECO:0000256" key="1">
    <source>
        <dbReference type="ARBA" id="ARBA00022729"/>
    </source>
</evidence>
<evidence type="ECO:0000313" key="3">
    <source>
        <dbReference type="Proteomes" id="UP001575105"/>
    </source>
</evidence>
<evidence type="ECO:0000313" key="2">
    <source>
        <dbReference type="EMBL" id="MFA9479906.1"/>
    </source>
</evidence>
<dbReference type="Pfam" id="PF13343">
    <property type="entry name" value="SBP_bac_6"/>
    <property type="match status" value="1"/>
</dbReference>
<dbReference type="EMBL" id="JBGUBD010000013">
    <property type="protein sequence ID" value="MFA9479906.1"/>
    <property type="molecule type" value="Genomic_DNA"/>
</dbReference>
<dbReference type="RefSeq" id="WP_425346832.1">
    <property type="nucleotide sequence ID" value="NZ_JBGUBD010000013.1"/>
</dbReference>
<gene>
    <name evidence="2" type="ORF">ACERK3_16605</name>
</gene>
<keyword evidence="1" id="KW-0732">Signal</keyword>
<reference evidence="2 3" key="1">
    <citation type="submission" date="2024-08" db="EMBL/GenBank/DDBJ databases">
        <title>Whole-genome sequencing of halo(alkali)philic microorganisms from hypersaline lakes.</title>
        <authorList>
            <person name="Sorokin D.Y."/>
            <person name="Merkel A.Y."/>
            <person name="Messina E."/>
            <person name="Yakimov M."/>
        </authorList>
    </citation>
    <scope>NUCLEOTIDE SEQUENCE [LARGE SCALE GENOMIC DNA]</scope>
    <source>
        <strain evidence="2 3">AB-hyl4</strain>
    </source>
</reference>
<accession>A0ABV4UAT7</accession>
<dbReference type="Gene3D" id="3.40.190.10">
    <property type="entry name" value="Periplasmic binding protein-like II"/>
    <property type="match status" value="2"/>
</dbReference>
<name>A0ABV4UAT7_9BACT</name>
<protein>
    <submittedName>
        <fullName evidence="2">ABC transporter substrate-binding protein</fullName>
    </submittedName>
</protein>
<proteinExistence type="predicted"/>
<sequence>MREHLSKIVIVALLVLVVGVPFVLRPGAADTGDEAAGDDAARLIIVSPHNEQIRFEVSRAFNAWRVEQGRSPVRFDWRVSGGTSELRRTVFSQFEAAAAEGREEQGIGADLFFGGGDFEHNQLARGIRVTRDGETFDLPLVVPIELPEGMLEAVYPEPTIGGERLYHPELYWVGPAMASFGIVYNRDLLGMLSLDEPSTWADLTDPSYQGWVALADPGHSGSIAATYNVILRRSGWTEGWALLRRVFANARYFTSSAGKVPTDVSAGEAAAGMAIDFYGRFQAGAINQLGEDRLGYVDPQYMTATTADPIAILRGAPHHALAQEFVAWLLTPRAQRLWQRELGAFDGPVRFELRRQPARRSMYTDDERAYWTDPEIDPFGTARPLPAGTPDYYGMVAPVAHAMAIDIHNDLVAAWRTIQRTPRDHPNRGRMLELFDRLPEELMLVWQSDELADSWQAVMEDETHEQHDEVVATLEAFGAGLRANYGGSANADRLLDARLRWTLFFRENYREIVRLGR</sequence>
<comment type="caution">
    <text evidence="2">The sequence shown here is derived from an EMBL/GenBank/DDBJ whole genome shotgun (WGS) entry which is preliminary data.</text>
</comment>
<organism evidence="2 3">
    <name type="scientific">Natronomicrosphaera hydrolytica</name>
    <dbReference type="NCBI Taxonomy" id="3242702"/>
    <lineage>
        <taxon>Bacteria</taxon>
        <taxon>Pseudomonadati</taxon>
        <taxon>Planctomycetota</taxon>
        <taxon>Phycisphaerae</taxon>
        <taxon>Phycisphaerales</taxon>
        <taxon>Phycisphaeraceae</taxon>
        <taxon>Natronomicrosphaera</taxon>
    </lineage>
</organism>